<dbReference type="Proteomes" id="UP000437709">
    <property type="component" value="Unassembled WGS sequence"/>
</dbReference>
<dbReference type="InterPro" id="IPR043777">
    <property type="entry name" value="DUF5719"/>
</dbReference>
<sequence length="635" mass="62382">MREQEGSAVPEDNAPSEERAHLEGGSAATAPAPEAGTRPEPEAAREPDVEGAESGVVAGPAPATGREPSADAGPQGDEPGAGAEPGPAKTHEPAAVADTGADAETGAEPEEGVAARKQPRGRAAVRRLGATVSALVILAATAGAVLAGEQWSAPVAAATPAGAVDVPAGPVTAVCAGPPTLTTGEGMSVDPEIDPADVVPSTLTRLLTVPRPDAAAAEASYTLLEGATEELTRSGSVRELTLTDPDGAGVLEAQPVDGVSALAGGATLTRTNAGDLRGLSATGCLAPSTTTWLVGGATELGESAQLVLTNAGDTTTTVTATMWTSLGLADAARLSEIVVAPHSQTAILLEGVATGDPALALRVDAAGGEVTATVQDLQLNGLVSAGLDTVSPAAAPALNVTIPGVVLGESTPEDTATSAVRLVNPGEEIATAEVTLLGADGETEIPGAREVVLDPGAVLDLSLAGLEPGAYAVEVDADQPVTGGVVLARTGLAGELDPDAAPVDRAWTAAAEPAPRGLLQTPGLGDLVDAGALVLTNPAEEDVTVELVPVTAGGTIGDPVPVTIPARSTVSTDAGDLAEDLASVVVRPAEDGDDGTGVLGAAVLTATADDGELITVLPLSADPQAARSVLVDIDQ</sequence>
<evidence type="ECO:0008006" key="4">
    <source>
        <dbReference type="Google" id="ProtNLM"/>
    </source>
</evidence>
<feature type="region of interest" description="Disordered" evidence="1">
    <location>
        <begin position="1"/>
        <end position="121"/>
    </location>
</feature>
<feature type="compositionally biased region" description="Low complexity" evidence="1">
    <location>
        <begin position="70"/>
        <end position="88"/>
    </location>
</feature>
<evidence type="ECO:0000313" key="3">
    <source>
        <dbReference type="Proteomes" id="UP000437709"/>
    </source>
</evidence>
<dbReference type="OrthoDB" id="3264966at2"/>
<proteinExistence type="predicted"/>
<accession>A0A6N7ELW7</accession>
<gene>
    <name evidence="2" type="ORF">GB881_13585</name>
</gene>
<organism evidence="2 3">
    <name type="scientific">Georgenia subflava</name>
    <dbReference type="NCBI Taxonomy" id="1622177"/>
    <lineage>
        <taxon>Bacteria</taxon>
        <taxon>Bacillati</taxon>
        <taxon>Actinomycetota</taxon>
        <taxon>Actinomycetes</taxon>
        <taxon>Micrococcales</taxon>
        <taxon>Bogoriellaceae</taxon>
        <taxon>Georgenia</taxon>
    </lineage>
</organism>
<dbReference type="Pfam" id="PF18986">
    <property type="entry name" value="DUF5719"/>
    <property type="match status" value="1"/>
</dbReference>
<dbReference type="EMBL" id="WHPC01000061">
    <property type="protein sequence ID" value="MPV38063.1"/>
    <property type="molecule type" value="Genomic_DNA"/>
</dbReference>
<evidence type="ECO:0000313" key="2">
    <source>
        <dbReference type="EMBL" id="MPV38063.1"/>
    </source>
</evidence>
<evidence type="ECO:0000256" key="1">
    <source>
        <dbReference type="SAM" id="MobiDB-lite"/>
    </source>
</evidence>
<reference evidence="2 3" key="1">
    <citation type="submission" date="2019-10" db="EMBL/GenBank/DDBJ databases">
        <title>Georgenia wutianyii sp. nov. and Georgenia yuyongxinii sp. nov. isolated from plateau pika (Ochotona curzoniae) in the Qinghai-Tibet plateau of China.</title>
        <authorList>
            <person name="Tian Z."/>
        </authorList>
    </citation>
    <scope>NUCLEOTIDE SEQUENCE [LARGE SCALE GENOMIC DNA]</scope>
    <source>
        <strain evidence="2 3">JCM 19765</strain>
    </source>
</reference>
<name>A0A6N7ELW7_9MICO</name>
<feature type="compositionally biased region" description="Basic and acidic residues" evidence="1">
    <location>
        <begin position="37"/>
        <end position="48"/>
    </location>
</feature>
<dbReference type="AlphaFoldDB" id="A0A6N7ELW7"/>
<keyword evidence="3" id="KW-1185">Reference proteome</keyword>
<comment type="caution">
    <text evidence="2">The sequence shown here is derived from an EMBL/GenBank/DDBJ whole genome shotgun (WGS) entry which is preliminary data.</text>
</comment>
<dbReference type="RefSeq" id="WP_152196404.1">
    <property type="nucleotide sequence ID" value="NZ_VUKD01000005.1"/>
</dbReference>
<protein>
    <recommendedName>
        <fullName evidence="4">Large extracellular alpha-helical protein</fullName>
    </recommendedName>
</protein>